<dbReference type="InterPro" id="IPR007295">
    <property type="entry name" value="DUF402"/>
</dbReference>
<feature type="compositionally biased region" description="Polar residues" evidence="2">
    <location>
        <begin position="9"/>
        <end position="19"/>
    </location>
</feature>
<dbReference type="PANTHER" id="PTHR39159:SF1">
    <property type="entry name" value="UPF0374 PROTEIN YGAC"/>
    <property type="match status" value="1"/>
</dbReference>
<gene>
    <name evidence="4" type="ORF">JI751_08545</name>
</gene>
<sequence>MTEPDPNDVQVSDSGSTLRRLSGPVEARRVDLALLAPERNVGADWRPAGEAPFLTAGDPVLWLYGRGIDPMRVVRDDERGLVAWLAAESEIVAWHPADGRSVRDVPLAERFAVDRAPVVQRWRGGGVLRIAPTGKPWSVWLFWEDDGSFAGHYVNLELPHTRRDGETATRDLTLDLWLEPDGELWLKDADEVAAAVAVGRYTQAQADEIHAAAQWARVDLVEGRDWPLDDEWIAWRPPAGWATPVLPDTEVVRQARRTTLRP</sequence>
<evidence type="ECO:0000259" key="3">
    <source>
        <dbReference type="Pfam" id="PF04167"/>
    </source>
</evidence>
<keyword evidence="5" id="KW-1185">Reference proteome</keyword>
<accession>A0ABS1L7I3</accession>
<dbReference type="Gene3D" id="2.40.380.10">
    <property type="entry name" value="FomD-like"/>
    <property type="match status" value="1"/>
</dbReference>
<name>A0ABS1L7I3_9ACTN</name>
<dbReference type="Pfam" id="PF04167">
    <property type="entry name" value="DUF402"/>
    <property type="match status" value="1"/>
</dbReference>
<protein>
    <submittedName>
        <fullName evidence="4">DUF402 domain-containing protein</fullName>
    </submittedName>
</protein>
<feature type="region of interest" description="Disordered" evidence="2">
    <location>
        <begin position="1"/>
        <end position="22"/>
    </location>
</feature>
<dbReference type="EMBL" id="JAERSG010000002">
    <property type="protein sequence ID" value="MBL0747656.1"/>
    <property type="molecule type" value="Genomic_DNA"/>
</dbReference>
<feature type="domain" description="DUF402" evidence="3">
    <location>
        <begin position="99"/>
        <end position="217"/>
    </location>
</feature>
<dbReference type="SUPFAM" id="SSF159234">
    <property type="entry name" value="FomD-like"/>
    <property type="match status" value="1"/>
</dbReference>
<proteinExistence type="predicted"/>
<dbReference type="InterPro" id="IPR035930">
    <property type="entry name" value="FomD-like_sf"/>
</dbReference>
<comment type="caution">
    <text evidence="4">The sequence shown here is derived from an EMBL/GenBank/DDBJ whole genome shotgun (WGS) entry which is preliminary data.</text>
</comment>
<reference evidence="4 5" key="1">
    <citation type="submission" date="2021-01" db="EMBL/GenBank/DDBJ databases">
        <title>Genome seq and assembly of Nocardiodes sp. G10.</title>
        <authorList>
            <person name="Chhetri G."/>
        </authorList>
    </citation>
    <scope>NUCLEOTIDE SEQUENCE [LARGE SCALE GENOMIC DNA]</scope>
    <source>
        <strain evidence="4 5">G10</strain>
    </source>
</reference>
<evidence type="ECO:0000256" key="1">
    <source>
        <dbReference type="ARBA" id="ARBA00022801"/>
    </source>
</evidence>
<dbReference type="InterPro" id="IPR050212">
    <property type="entry name" value="Ntdp-like"/>
</dbReference>
<dbReference type="PANTHER" id="PTHR39159">
    <property type="match status" value="1"/>
</dbReference>
<evidence type="ECO:0000256" key="2">
    <source>
        <dbReference type="SAM" id="MobiDB-lite"/>
    </source>
</evidence>
<keyword evidence="1" id="KW-0378">Hydrolase</keyword>
<dbReference type="RefSeq" id="WP_201935478.1">
    <property type="nucleotide sequence ID" value="NZ_JAERSG010000002.1"/>
</dbReference>
<evidence type="ECO:0000313" key="4">
    <source>
        <dbReference type="EMBL" id="MBL0747656.1"/>
    </source>
</evidence>
<organism evidence="4 5">
    <name type="scientific">Nocardioides baculatus</name>
    <dbReference type="NCBI Taxonomy" id="2801337"/>
    <lineage>
        <taxon>Bacteria</taxon>
        <taxon>Bacillati</taxon>
        <taxon>Actinomycetota</taxon>
        <taxon>Actinomycetes</taxon>
        <taxon>Propionibacteriales</taxon>
        <taxon>Nocardioidaceae</taxon>
        <taxon>Nocardioides</taxon>
    </lineage>
</organism>
<dbReference type="Proteomes" id="UP000636918">
    <property type="component" value="Unassembled WGS sequence"/>
</dbReference>
<evidence type="ECO:0000313" key="5">
    <source>
        <dbReference type="Proteomes" id="UP000636918"/>
    </source>
</evidence>